<dbReference type="EMBL" id="AP019620">
    <property type="protein sequence ID" value="BBJ47073.1"/>
    <property type="molecule type" value="Genomic_DNA"/>
</dbReference>
<gene>
    <name evidence="2" type="ORF">SSPO_097910</name>
</gene>
<protein>
    <submittedName>
        <fullName evidence="2">Uncharacterized protein</fullName>
    </submittedName>
</protein>
<sequence>MRRDDGGAATHAVQQGRGAQPAQELTGLPGGERGEREGHVAQHLGGDPAEAEHGDRPEQAVSISEVARAALYSP</sequence>
<evidence type="ECO:0000313" key="3">
    <source>
        <dbReference type="Proteomes" id="UP000463951"/>
    </source>
</evidence>
<dbReference type="AlphaFoldDB" id="A0A499UYB2"/>
<name>A0A499UYB2_9ACTN</name>
<dbReference type="Proteomes" id="UP000463951">
    <property type="component" value="Chromosome"/>
</dbReference>
<proteinExistence type="predicted"/>
<organism evidence="2 3">
    <name type="scientific">Streptomyces antimycoticus</name>
    <dbReference type="NCBI Taxonomy" id="68175"/>
    <lineage>
        <taxon>Bacteria</taxon>
        <taxon>Bacillati</taxon>
        <taxon>Actinomycetota</taxon>
        <taxon>Actinomycetes</taxon>
        <taxon>Kitasatosporales</taxon>
        <taxon>Streptomycetaceae</taxon>
        <taxon>Streptomyces</taxon>
        <taxon>Streptomyces violaceusniger group</taxon>
    </lineage>
</organism>
<reference evidence="2 3" key="1">
    <citation type="journal article" date="2020" name="Int. J. Syst. Evol. Microbiol.">
        <title>Reclassification of Streptomyces castelarensis and Streptomyces sporoclivatus as later heterotypic synonyms of Streptomyces antimycoticus.</title>
        <authorList>
            <person name="Komaki H."/>
            <person name="Tamura T."/>
        </authorList>
    </citation>
    <scope>NUCLEOTIDE SEQUENCE [LARGE SCALE GENOMIC DNA]</scope>
    <source>
        <strain evidence="2 3">NBRC 100767</strain>
    </source>
</reference>
<evidence type="ECO:0000313" key="2">
    <source>
        <dbReference type="EMBL" id="BBJ47073.1"/>
    </source>
</evidence>
<feature type="region of interest" description="Disordered" evidence="1">
    <location>
        <begin position="1"/>
        <end position="74"/>
    </location>
</feature>
<accession>A0A499UYB2</accession>
<evidence type="ECO:0000256" key="1">
    <source>
        <dbReference type="SAM" id="MobiDB-lite"/>
    </source>
</evidence>